<dbReference type="InterPro" id="IPR036271">
    <property type="entry name" value="Tet_transcr_reg_TetR-rel_C_sf"/>
</dbReference>
<dbReference type="RefSeq" id="WP_173052469.1">
    <property type="nucleotide sequence ID" value="NZ_BAABGO010000007.1"/>
</dbReference>
<reference evidence="6 7" key="2">
    <citation type="submission" date="2020-03" db="EMBL/GenBank/DDBJ databases">
        <authorList>
            <person name="Ichikawa N."/>
            <person name="Kimura A."/>
            <person name="Kitahashi Y."/>
            <person name="Uohara A."/>
        </authorList>
    </citation>
    <scope>NUCLEOTIDE SEQUENCE [LARGE SCALE GENOMIC DNA]</scope>
    <source>
        <strain evidence="6 7">NBRC 108639</strain>
    </source>
</reference>
<feature type="domain" description="HTH tetR-type" evidence="5">
    <location>
        <begin position="13"/>
        <end position="73"/>
    </location>
</feature>
<evidence type="ECO:0000259" key="5">
    <source>
        <dbReference type="PROSITE" id="PS50977"/>
    </source>
</evidence>
<dbReference type="InterPro" id="IPR009057">
    <property type="entry name" value="Homeodomain-like_sf"/>
</dbReference>
<keyword evidence="7" id="KW-1185">Reference proteome</keyword>
<evidence type="ECO:0000256" key="2">
    <source>
        <dbReference type="ARBA" id="ARBA00023125"/>
    </source>
</evidence>
<dbReference type="PROSITE" id="PS50977">
    <property type="entry name" value="HTH_TETR_2"/>
    <property type="match status" value="1"/>
</dbReference>
<dbReference type="FunFam" id="1.10.10.60:FF:000141">
    <property type="entry name" value="TetR family transcriptional regulator"/>
    <property type="match status" value="1"/>
</dbReference>
<evidence type="ECO:0000313" key="6">
    <source>
        <dbReference type="EMBL" id="GFJ75883.1"/>
    </source>
</evidence>
<dbReference type="Gene3D" id="1.10.357.10">
    <property type="entry name" value="Tetracycline Repressor, domain 2"/>
    <property type="match status" value="1"/>
</dbReference>
<feature type="DNA-binding region" description="H-T-H motif" evidence="4">
    <location>
        <begin position="36"/>
        <end position="55"/>
    </location>
</feature>
<dbReference type="InterPro" id="IPR001647">
    <property type="entry name" value="HTH_TetR"/>
</dbReference>
<dbReference type="PANTHER" id="PTHR30055">
    <property type="entry name" value="HTH-TYPE TRANSCRIPTIONAL REGULATOR RUTR"/>
    <property type="match status" value="1"/>
</dbReference>
<gene>
    <name evidence="6" type="ORF">Phou_000630</name>
</gene>
<dbReference type="PRINTS" id="PR00455">
    <property type="entry name" value="HTHTETR"/>
</dbReference>
<dbReference type="AlphaFoldDB" id="A0A6V8JTN8"/>
<evidence type="ECO:0000256" key="1">
    <source>
        <dbReference type="ARBA" id="ARBA00023015"/>
    </source>
</evidence>
<comment type="caution">
    <text evidence="6">The sequence shown here is derived from an EMBL/GenBank/DDBJ whole genome shotgun (WGS) entry which is preliminary data.</text>
</comment>
<dbReference type="Pfam" id="PF14246">
    <property type="entry name" value="TetR_C_7"/>
    <property type="match status" value="1"/>
</dbReference>
<evidence type="ECO:0000256" key="3">
    <source>
        <dbReference type="ARBA" id="ARBA00023163"/>
    </source>
</evidence>
<sequence>MGGVVELDSRRAQAKREQIRQGALAAFLESGVSGTSMDHVAACAGVSKQTLYVYFRSKEDLLVDVLGSIVASLDERAPLLADRTVTDLEHLREVLSEVARVMVTHLMSDDNLALFRIFIAEMATTPGLLAIWRETVPARFLARVEAVLERARGAGVIRDVDLDLATRLFIGPMMTFVFLDGLARPGEVLVPNRKRLDEVVELYLRAVT</sequence>
<dbReference type="Proteomes" id="UP000482800">
    <property type="component" value="Unassembled WGS sequence"/>
</dbReference>
<keyword evidence="2 4" id="KW-0238">DNA-binding</keyword>
<keyword evidence="3" id="KW-0804">Transcription</keyword>
<dbReference type="InterPro" id="IPR039536">
    <property type="entry name" value="TetR_C_Proteobacteria"/>
</dbReference>
<dbReference type="GO" id="GO:0045892">
    <property type="term" value="P:negative regulation of DNA-templated transcription"/>
    <property type="evidence" value="ECO:0007669"/>
    <property type="project" value="UniProtKB-ARBA"/>
</dbReference>
<accession>A0A6V8JTN8</accession>
<dbReference type="EMBL" id="BLPF01000001">
    <property type="protein sequence ID" value="GFJ75883.1"/>
    <property type="molecule type" value="Genomic_DNA"/>
</dbReference>
<keyword evidence="1" id="KW-0805">Transcription regulation</keyword>
<name>A0A6V8JTN8_9ACTN</name>
<reference evidence="6 7" key="1">
    <citation type="submission" date="2020-03" db="EMBL/GenBank/DDBJ databases">
        <title>Whole genome shotgun sequence of Phytohabitans houttuyneae NBRC 108639.</title>
        <authorList>
            <person name="Komaki H."/>
            <person name="Tamura T."/>
        </authorList>
    </citation>
    <scope>NUCLEOTIDE SEQUENCE [LARGE SCALE GENOMIC DNA]</scope>
    <source>
        <strain evidence="6 7">NBRC 108639</strain>
    </source>
</reference>
<organism evidence="6 7">
    <name type="scientific">Phytohabitans houttuyneae</name>
    <dbReference type="NCBI Taxonomy" id="1076126"/>
    <lineage>
        <taxon>Bacteria</taxon>
        <taxon>Bacillati</taxon>
        <taxon>Actinomycetota</taxon>
        <taxon>Actinomycetes</taxon>
        <taxon>Micromonosporales</taxon>
        <taxon>Micromonosporaceae</taxon>
    </lineage>
</organism>
<evidence type="ECO:0000256" key="4">
    <source>
        <dbReference type="PROSITE-ProRule" id="PRU00335"/>
    </source>
</evidence>
<dbReference type="SUPFAM" id="SSF46689">
    <property type="entry name" value="Homeodomain-like"/>
    <property type="match status" value="1"/>
</dbReference>
<protein>
    <submittedName>
        <fullName evidence="6">TetR family transcriptional regulator</fullName>
    </submittedName>
</protein>
<proteinExistence type="predicted"/>
<dbReference type="GO" id="GO:0000976">
    <property type="term" value="F:transcription cis-regulatory region binding"/>
    <property type="evidence" value="ECO:0007669"/>
    <property type="project" value="TreeGrafter"/>
</dbReference>
<evidence type="ECO:0000313" key="7">
    <source>
        <dbReference type="Proteomes" id="UP000482800"/>
    </source>
</evidence>
<dbReference type="GO" id="GO:0003700">
    <property type="term" value="F:DNA-binding transcription factor activity"/>
    <property type="evidence" value="ECO:0007669"/>
    <property type="project" value="TreeGrafter"/>
</dbReference>
<dbReference type="InterPro" id="IPR050109">
    <property type="entry name" value="HTH-type_TetR-like_transc_reg"/>
</dbReference>
<dbReference type="SUPFAM" id="SSF48498">
    <property type="entry name" value="Tetracyclin repressor-like, C-terminal domain"/>
    <property type="match status" value="1"/>
</dbReference>
<dbReference type="Pfam" id="PF00440">
    <property type="entry name" value="TetR_N"/>
    <property type="match status" value="1"/>
</dbReference>
<dbReference type="PANTHER" id="PTHR30055:SF234">
    <property type="entry name" value="HTH-TYPE TRANSCRIPTIONAL REGULATOR BETI"/>
    <property type="match status" value="1"/>
</dbReference>